<sequence>MTHSKQSRTKLIYALIAAAVLIVLLVWMQGGFKDKVEPGVSESVANGKAEERAPTVKVVRKAVEKIFAWPGTAAARTVAQIAPKIPGRILEIAVRAGDRVKKDQVLARLDERETRSRLGQARAALAAAEAQAGHARADARRIQNLYDKEAATRQALDAALAAARTAEAQVREARDAIREAESSQTETVLRAPFDGIIVERRLEPGDMALPGSPILVLQESQRLRIESAIPAECAGLVEIGDELKVRIANPERELDAVADEIQPAADPRTRTVLVKARLPEDSGVQPGAFGWLYQACGQDEVLLLPVSAVSRVGQLESVRLVVDDKVRLRHVRTGKRHDGQIEILSGLDEGDTVLLPEAGR</sequence>
<accession>A0A250KSC2</accession>
<feature type="coiled-coil region" evidence="2">
    <location>
        <begin position="156"/>
        <end position="183"/>
    </location>
</feature>
<evidence type="ECO:0000313" key="8">
    <source>
        <dbReference type="Proteomes" id="UP000266313"/>
    </source>
</evidence>
<gene>
    <name evidence="7" type="ORF">sS8_2612</name>
</gene>
<name>A0A250KSC2_9GAMM</name>
<keyword evidence="3" id="KW-0472">Membrane</keyword>
<keyword evidence="2" id="KW-0175">Coiled coil</keyword>
<feature type="domain" description="CzcB-like barrel-sandwich hybrid" evidence="6">
    <location>
        <begin position="78"/>
        <end position="207"/>
    </location>
</feature>
<dbReference type="KEGG" id="mmai:sS8_2612"/>
<dbReference type="Pfam" id="PF25973">
    <property type="entry name" value="BSH_CzcB"/>
    <property type="match status" value="1"/>
</dbReference>
<evidence type="ECO:0000256" key="3">
    <source>
        <dbReference type="SAM" id="Phobius"/>
    </source>
</evidence>
<keyword evidence="8" id="KW-1185">Reference proteome</keyword>
<dbReference type="Proteomes" id="UP000266313">
    <property type="component" value="Chromosome"/>
</dbReference>
<evidence type="ECO:0000256" key="1">
    <source>
        <dbReference type="ARBA" id="ARBA00009477"/>
    </source>
</evidence>
<keyword evidence="3" id="KW-0812">Transmembrane</keyword>
<dbReference type="OrthoDB" id="5730196at2"/>
<dbReference type="Gene3D" id="1.10.287.470">
    <property type="entry name" value="Helix hairpin bin"/>
    <property type="match status" value="1"/>
</dbReference>
<dbReference type="PANTHER" id="PTHR30469">
    <property type="entry name" value="MULTIDRUG RESISTANCE PROTEIN MDTA"/>
    <property type="match status" value="1"/>
</dbReference>
<dbReference type="Pfam" id="PF25954">
    <property type="entry name" value="Beta-barrel_RND_2"/>
    <property type="match status" value="1"/>
</dbReference>
<organism evidence="7 8">
    <name type="scientific">Methylocaldum marinum</name>
    <dbReference type="NCBI Taxonomy" id="1432792"/>
    <lineage>
        <taxon>Bacteria</taxon>
        <taxon>Pseudomonadati</taxon>
        <taxon>Pseudomonadota</taxon>
        <taxon>Gammaproteobacteria</taxon>
        <taxon>Methylococcales</taxon>
        <taxon>Methylococcaceae</taxon>
        <taxon>Methylocaldum</taxon>
    </lineage>
</organism>
<dbReference type="Gene3D" id="2.40.30.170">
    <property type="match status" value="1"/>
</dbReference>
<dbReference type="PANTHER" id="PTHR30469:SF15">
    <property type="entry name" value="HLYD FAMILY OF SECRETION PROTEINS"/>
    <property type="match status" value="1"/>
</dbReference>
<protein>
    <submittedName>
        <fullName evidence="7">Efflux transporter, RND family, MFP subunit</fullName>
    </submittedName>
</protein>
<dbReference type="GO" id="GO:0015562">
    <property type="term" value="F:efflux transmembrane transporter activity"/>
    <property type="evidence" value="ECO:0007669"/>
    <property type="project" value="TreeGrafter"/>
</dbReference>
<dbReference type="Pfam" id="PF25967">
    <property type="entry name" value="RND-MFP_C"/>
    <property type="match status" value="1"/>
</dbReference>
<dbReference type="GO" id="GO:1990281">
    <property type="term" value="C:efflux pump complex"/>
    <property type="evidence" value="ECO:0007669"/>
    <property type="project" value="TreeGrafter"/>
</dbReference>
<keyword evidence="3" id="KW-1133">Transmembrane helix</keyword>
<dbReference type="EMBL" id="AP017928">
    <property type="protein sequence ID" value="BBA34560.1"/>
    <property type="molecule type" value="Genomic_DNA"/>
</dbReference>
<proteinExistence type="inferred from homology"/>
<dbReference type="RefSeq" id="WP_119629942.1">
    <property type="nucleotide sequence ID" value="NZ_AP017928.1"/>
</dbReference>
<dbReference type="AlphaFoldDB" id="A0A250KSC2"/>
<evidence type="ECO:0000259" key="6">
    <source>
        <dbReference type="Pfam" id="PF25973"/>
    </source>
</evidence>
<feature type="domain" description="CusB-like beta-barrel" evidence="4">
    <location>
        <begin position="225"/>
        <end position="289"/>
    </location>
</feature>
<feature type="transmembrane region" description="Helical" evidence="3">
    <location>
        <begin position="12"/>
        <end position="32"/>
    </location>
</feature>
<comment type="similarity">
    <text evidence="1">Belongs to the membrane fusion protein (MFP) (TC 8.A.1) family.</text>
</comment>
<evidence type="ECO:0000259" key="4">
    <source>
        <dbReference type="Pfam" id="PF25954"/>
    </source>
</evidence>
<dbReference type="InterPro" id="IPR058792">
    <property type="entry name" value="Beta-barrel_RND_2"/>
</dbReference>
<dbReference type="Gene3D" id="2.40.50.100">
    <property type="match status" value="1"/>
</dbReference>
<evidence type="ECO:0000256" key="2">
    <source>
        <dbReference type="SAM" id="Coils"/>
    </source>
</evidence>
<dbReference type="InterPro" id="IPR058647">
    <property type="entry name" value="BSH_CzcB-like"/>
</dbReference>
<reference evidence="7 8" key="1">
    <citation type="submission" date="2016-12" db="EMBL/GenBank/DDBJ databases">
        <title>Genome sequencing of Methylocaldum marinum.</title>
        <authorList>
            <person name="Takeuchi M."/>
            <person name="Kamagata Y."/>
            <person name="Hiraoka S."/>
            <person name="Oshima K."/>
            <person name="Hattori M."/>
            <person name="Iwasaki W."/>
        </authorList>
    </citation>
    <scope>NUCLEOTIDE SEQUENCE [LARGE SCALE GENOMIC DNA]</scope>
    <source>
        <strain evidence="7 8">S8</strain>
    </source>
</reference>
<evidence type="ECO:0000313" key="7">
    <source>
        <dbReference type="EMBL" id="BBA34560.1"/>
    </source>
</evidence>
<evidence type="ECO:0000259" key="5">
    <source>
        <dbReference type="Pfam" id="PF25967"/>
    </source>
</evidence>
<dbReference type="InterPro" id="IPR006143">
    <property type="entry name" value="RND_pump_MFP"/>
</dbReference>
<dbReference type="InterPro" id="IPR058627">
    <property type="entry name" value="MdtA-like_C"/>
</dbReference>
<dbReference type="SUPFAM" id="SSF111369">
    <property type="entry name" value="HlyD-like secretion proteins"/>
    <property type="match status" value="1"/>
</dbReference>
<dbReference type="Gene3D" id="2.40.420.20">
    <property type="match status" value="1"/>
</dbReference>
<feature type="domain" description="Multidrug resistance protein MdtA-like C-terminal permuted SH3" evidence="5">
    <location>
        <begin position="301"/>
        <end position="356"/>
    </location>
</feature>
<dbReference type="NCBIfam" id="TIGR01730">
    <property type="entry name" value="RND_mfp"/>
    <property type="match status" value="1"/>
</dbReference>